<feature type="domain" description="Reverse transcriptase" evidence="1">
    <location>
        <begin position="524"/>
        <end position="804"/>
    </location>
</feature>
<protein>
    <submittedName>
        <fullName evidence="2">LINE-1 reverse transcriptase-like</fullName>
    </submittedName>
</protein>
<gene>
    <name evidence="2" type="primary">LIN1_213</name>
    <name evidence="2" type="ORF">CK203_073809</name>
</gene>
<dbReference type="PANTHER" id="PTHR33116:SF78">
    <property type="entry name" value="OS12G0587133 PROTEIN"/>
    <property type="match status" value="1"/>
</dbReference>
<dbReference type="CDD" id="cd01650">
    <property type="entry name" value="RT_nLTR_like"/>
    <property type="match status" value="2"/>
</dbReference>
<dbReference type="Proteomes" id="UP000288805">
    <property type="component" value="Unassembled WGS sequence"/>
</dbReference>
<dbReference type="SUPFAM" id="SSF56219">
    <property type="entry name" value="DNase I-like"/>
    <property type="match status" value="1"/>
</dbReference>
<accession>A0A438DJD9</accession>
<evidence type="ECO:0000259" key="1">
    <source>
        <dbReference type="PROSITE" id="PS50878"/>
    </source>
</evidence>
<evidence type="ECO:0000313" key="3">
    <source>
        <dbReference type="Proteomes" id="UP000288805"/>
    </source>
</evidence>
<dbReference type="Pfam" id="PF03372">
    <property type="entry name" value="Exo_endo_phos"/>
    <property type="match status" value="1"/>
</dbReference>
<evidence type="ECO:0000313" key="2">
    <source>
        <dbReference type="EMBL" id="RVW35571.1"/>
    </source>
</evidence>
<name>A0A438DJD9_VITVI</name>
<sequence>MIMGSKSPTGENVDCWDLVEVNKNTTVDGGKEMALDQIVPHASKAEGELSWEKSDLAKFSNFLGFSTEGLEKDIMEFLVKIRKRRERVHSKYLLEKTKFERELRRLECSINYEGGKKQNGVIRSQRVDLFCLQETKIQSLSEGLVRSLGAGRWSNWVALDAVGSAGGMLVCWDKRSLEVMETEVGKFSVSCRFRNVENGLTWFFTGVYGPFSKGDRECLWEELGAIRGLWEDPWCLGGDFNVILSQRERNRQGRLTGAMRIFAQTVDELELMDLPMQGGAFTWSGGRNNQSWARLDRFLVTQQWLEMFNGVAQCRLQRPTSDHFPILLMGGGLREVFGRLEVNKNSALQQMEYWDGVESERCLSLAETEQKKEAKDAFHKWVLLEEVHWRQKSRELWLKEGDRNTGYFHRMANAHRRNNSLDRIMINGEWLTEDQEVREGIVTAFQNFLSEEPGWRADIEGLHLNQITPREAEDLEKPFTEEEVHGALMEMRGDKAPGPDEFTMAFWQECWPFVKEEMMDLFKEFFEYGSFSKCLNNTFLVLIPKKGGAEDLGDFRPISLVGGLYKILAKVLANRLKKVLDRVVSADQNAFVRGRQILDASLVANEVIDYWHKRKEKGLICKLDIEKAYDSLNWEFLMKVLRKMGFGSRWMDWMWWCISTAKFSILINGVPAGFFPNSKGLRQGDPLSPYLFILGMEVLSTLFRRAIEGGFLSGCRLRGRGGVEMNVSHLLFADDTIIFCKAEREQVSNLSWILAWFEAASGLRINLAKSALIPVGQVDELEEMAAELGCRLGALPTVYLGLPLGAHHKTSSSWDGVEERMRRRLAQWKRQYISKGGRITLIKSTLASIPIYFLSLIRISKSVTKRIEKIQRDFLWGGGRLERKAHLIKWKVVCSPKEEGGLGIRKIDVLNKALLGKWVWRYANEKENLWKRVIGVKYGQEGCGWRTKDVCGPYGVGLWKEIMKEADWCWESIVFKVGKGTRILFWMDKWCGNEALSQIFPQLFTLAGNRNAKVSEVWDSSLGQGGWNIRLARDFNDWELEQIGNMLNLLKDFRTSTEEDAVRWKRESNGVFGAKGAYKILVGSSACVFPNKRIWMDKVPTKVSFFAWEASWGKILTLDKLQRRGWQLPNRCFLCGCEEESANHIMLHCTVVKTLWEIALAIFGVQWVFPESVIEVLLSWRGSFVGKKRKDTWNSIPLCIFWTVWKERNRLFGVACGHLRVGEELHLGRMIGSAREADGLYYFDSVLESRQAQVVKSSFITCDWKAICGVGRRCQLRWCCNWRLERGGWMESSNSRGQRWQERRLGLLGGKPSAPVVVQLEAGWRAATAGPKLKRFKALNRTSTVIGRQLNWSDWPAHHTMFYKHSNDRRMVILIVYMDDIILIEDDMNELEKLKAFLAREFILKDLRVLSEDPGWRVDVEGLHFKCLSANEAETLEVQFTEEEIYAALMGMNGDKAPGPDGFTIAFWQSSWELVKEEVMELFREFYNQCSFANSLNSTFIVLIPKKGGAEDLGDFRPISLVGSLYKLLAKVLANRLKKVLDKVVSGDQNAFVRGKQILDASLIANEGLRQGDPLSPYLFVLGMEVLSILIRRAVDGGFLSGCKIKGRGEEEMIVSHLLFADDTIIFCEANKEQVSALSWILAWFEAASGLRINLDKSVLIPVGEVEDIEELAVELGCKVGVLPTVYLGLPLGAHHKAVSIWDRVEERMRKRLAQWKRHYISKGGRIILIKCAMASLPIYIMSLFRMPKSVVRRLKKLQRDFLWGGGSLERKTHLINWEVVCTRREKGGLGLRKIDSLNKALLGKWVWRFAVEKDNLWRLMIGVKYGQEECGWKTKEGRGTYGVGVWKEIMKEAKWCWENTKFKVGKGTRVKFWSDQWCGNERLSHSFPLLYEMAVNKNATVNEMWDHSSAPGGWNLRFHRDFNDWELDLIRGLLIILRDFKLSSEEDGVLWKRGGHGKYGVKDAYNGLVATNACEFPYKSIWVNKVPTKVAFFAWEAAWGKILTLDSGKGLMGYRFCPCGGSMGVSRVGEGGFIQLEGPLCGEKEEKNLEFYPVVYFLDGMEGKK</sequence>
<dbReference type="InterPro" id="IPR005135">
    <property type="entry name" value="Endo/exonuclease/phosphatase"/>
</dbReference>
<dbReference type="EMBL" id="QGNW01001602">
    <property type="protein sequence ID" value="RVW35571.1"/>
    <property type="molecule type" value="Genomic_DNA"/>
</dbReference>
<keyword evidence="2" id="KW-0695">RNA-directed DNA polymerase</keyword>
<dbReference type="PROSITE" id="PS50878">
    <property type="entry name" value="RT_POL"/>
    <property type="match status" value="1"/>
</dbReference>
<dbReference type="SUPFAM" id="SSF56672">
    <property type="entry name" value="DNA/RNA polymerases"/>
    <property type="match status" value="2"/>
</dbReference>
<dbReference type="InterPro" id="IPR000477">
    <property type="entry name" value="RT_dom"/>
</dbReference>
<dbReference type="GO" id="GO:0003964">
    <property type="term" value="F:RNA-directed DNA polymerase activity"/>
    <property type="evidence" value="ECO:0007669"/>
    <property type="project" value="UniProtKB-KW"/>
</dbReference>
<dbReference type="PANTHER" id="PTHR33116">
    <property type="entry name" value="REVERSE TRANSCRIPTASE ZINC-BINDING DOMAIN-CONTAINING PROTEIN-RELATED-RELATED"/>
    <property type="match status" value="1"/>
</dbReference>
<comment type="caution">
    <text evidence="2">The sequence shown here is derived from an EMBL/GenBank/DDBJ whole genome shotgun (WGS) entry which is preliminary data.</text>
</comment>
<dbReference type="Gene3D" id="3.60.10.10">
    <property type="entry name" value="Endonuclease/exonuclease/phosphatase"/>
    <property type="match status" value="1"/>
</dbReference>
<dbReference type="InterPro" id="IPR043502">
    <property type="entry name" value="DNA/RNA_pol_sf"/>
</dbReference>
<organism evidence="2 3">
    <name type="scientific">Vitis vinifera</name>
    <name type="common">Grape</name>
    <dbReference type="NCBI Taxonomy" id="29760"/>
    <lineage>
        <taxon>Eukaryota</taxon>
        <taxon>Viridiplantae</taxon>
        <taxon>Streptophyta</taxon>
        <taxon>Embryophyta</taxon>
        <taxon>Tracheophyta</taxon>
        <taxon>Spermatophyta</taxon>
        <taxon>Magnoliopsida</taxon>
        <taxon>eudicotyledons</taxon>
        <taxon>Gunneridae</taxon>
        <taxon>Pentapetalae</taxon>
        <taxon>rosids</taxon>
        <taxon>Vitales</taxon>
        <taxon>Vitaceae</taxon>
        <taxon>Viteae</taxon>
        <taxon>Vitis</taxon>
    </lineage>
</organism>
<keyword evidence="2" id="KW-0548">Nucleotidyltransferase</keyword>
<keyword evidence="2" id="KW-0808">Transferase</keyword>
<dbReference type="InterPro" id="IPR036691">
    <property type="entry name" value="Endo/exonu/phosph_ase_sf"/>
</dbReference>
<dbReference type="Pfam" id="PF13966">
    <property type="entry name" value="zf-RVT"/>
    <property type="match status" value="2"/>
</dbReference>
<proteinExistence type="predicted"/>
<reference evidence="2 3" key="1">
    <citation type="journal article" date="2018" name="PLoS Genet.">
        <title>Population sequencing reveals clonal diversity and ancestral inbreeding in the grapevine cultivar Chardonnay.</title>
        <authorList>
            <person name="Roach M.J."/>
            <person name="Johnson D.L."/>
            <person name="Bohlmann J."/>
            <person name="van Vuuren H.J."/>
            <person name="Jones S.J."/>
            <person name="Pretorius I.S."/>
            <person name="Schmidt S.A."/>
            <person name="Borneman A.R."/>
        </authorList>
    </citation>
    <scope>NUCLEOTIDE SEQUENCE [LARGE SCALE GENOMIC DNA]</scope>
    <source>
        <strain evidence="3">cv. Chardonnay</strain>
        <tissue evidence="2">Leaf</tissue>
    </source>
</reference>
<dbReference type="InterPro" id="IPR026960">
    <property type="entry name" value="RVT-Znf"/>
</dbReference>
<dbReference type="Pfam" id="PF00078">
    <property type="entry name" value="RVT_1"/>
    <property type="match status" value="2"/>
</dbReference>